<dbReference type="GO" id="GO:0005739">
    <property type="term" value="C:mitochondrion"/>
    <property type="evidence" value="ECO:0007669"/>
    <property type="project" value="TreeGrafter"/>
</dbReference>
<dbReference type="GO" id="GO:0042781">
    <property type="term" value="F:3'-tRNA processing endoribonuclease activity"/>
    <property type="evidence" value="ECO:0007669"/>
    <property type="project" value="UniProtKB-EC"/>
</dbReference>
<dbReference type="Pfam" id="PF12706">
    <property type="entry name" value="Lactamase_B_2"/>
    <property type="match status" value="1"/>
</dbReference>
<feature type="domain" description="tRNase Z endonuclease" evidence="13">
    <location>
        <begin position="12"/>
        <end position="65"/>
    </location>
</feature>
<dbReference type="Pfam" id="PF13691">
    <property type="entry name" value="Lactamase_B_4"/>
    <property type="match status" value="1"/>
</dbReference>
<evidence type="ECO:0000259" key="13">
    <source>
        <dbReference type="Pfam" id="PF13691"/>
    </source>
</evidence>
<evidence type="ECO:0000313" key="14">
    <source>
        <dbReference type="EMBL" id="KAF7724572.1"/>
    </source>
</evidence>
<evidence type="ECO:0000256" key="10">
    <source>
        <dbReference type="ARBA" id="ARBA00022833"/>
    </source>
</evidence>
<comment type="catalytic activity">
    <reaction evidence="1">
        <text>Endonucleolytic cleavage of RNA, removing extra 3' nucleotides from tRNA precursor, generating 3' termini of tRNAs. A 3'-hydroxy group is left at the tRNA terminus and a 5'-phosphoryl group is left at the trailer molecule.</text>
        <dbReference type="EC" id="3.1.26.11"/>
    </reaction>
</comment>
<dbReference type="OrthoDB" id="527344at2759"/>
<evidence type="ECO:0000256" key="5">
    <source>
        <dbReference type="ARBA" id="ARBA00022694"/>
    </source>
</evidence>
<dbReference type="InterPro" id="IPR001279">
    <property type="entry name" value="Metallo-B-lactamas"/>
</dbReference>
<evidence type="ECO:0000313" key="15">
    <source>
        <dbReference type="Proteomes" id="UP000605846"/>
    </source>
</evidence>
<comment type="similarity">
    <text evidence="3">Belongs to the RNase Z family.</text>
</comment>
<feature type="region of interest" description="Disordered" evidence="11">
    <location>
        <begin position="187"/>
        <end position="214"/>
    </location>
</feature>
<proteinExistence type="inferred from homology"/>
<dbReference type="PANTHER" id="PTHR12553">
    <property type="entry name" value="ZINC PHOSPHODIESTERASE ELAC PROTEIN 2"/>
    <property type="match status" value="1"/>
</dbReference>
<dbReference type="Gene3D" id="3.60.15.10">
    <property type="entry name" value="Ribonuclease Z/Hydroxyacylglutathione hydrolase-like"/>
    <property type="match status" value="2"/>
</dbReference>
<comment type="caution">
    <text evidence="14">The sequence shown here is derived from an EMBL/GenBank/DDBJ whole genome shotgun (WGS) entry which is preliminary data.</text>
</comment>
<keyword evidence="8" id="KW-0255">Endonuclease</keyword>
<evidence type="ECO:0000256" key="6">
    <source>
        <dbReference type="ARBA" id="ARBA00022722"/>
    </source>
</evidence>
<protein>
    <recommendedName>
        <fullName evidence="4">ribonuclease Z</fullName>
        <ecNumber evidence="4">3.1.26.11</ecNumber>
    </recommendedName>
</protein>
<dbReference type="AlphaFoldDB" id="A0A8H7BQ21"/>
<sequence>MKAYLQILGQRSPEGLPSVILQSDNQRYLFNCREGTQRLFLEEKLKFAKLQNIFLTRLTWDGVGGMPGMILTLTDNGISRINLHGPTNLTHLMVASRNFVYRTQATVETHEFDQASKAFHDGHLTVTPVVVLPNDYSESKLPSAGMKRPRSNSDSERSARLDPFANSTVEEKMAYRRTVLSQMFTNETDDAPGHTIEAPCTPRQHPLSKSGKNLSEVPDAEINMIPLKERHAKASVSEIPSDVSPRSEVQKTKFRNMEYLFQPLPPAKPFPAAISYICRGPTLLGKFNKQAALALGINPGPIYGKLHKGETVTLEDGRVITPDQVSSPPVPGYLFLIVDCPDISYVDNLISSPSFEKYQTIDETDSPSVIVHLVGDDVLQDARYRQWMNRFNPKTEHIIGTQDICSQPVLFEKHALGQYRLSKLNDSIFPIPKYDNNPAKTLDQFNDLPAKCFPLTNMIQADLVPKSGVVQQSLNKLLFDHTNKEHPDIKKIEANEEYAQAVTAAKEEAGKVDLSEQFPGEDVEVITLGTGSAIPSRYRNVSGTLIKIPGYGSILLDAGESTYGQMMRRFGQDRLEKEIRDIKCIFVSHLHADHHLGVMRLLTKLHALNQRGENKRTFLVAPGIFRNWLEEYSHIEPIDQENIIPIFNEFIVPGKQVHPSSPYAKSNFPQFGRLLPESLKKSRNNLVELRKELGLRKFDAVEVFHCRWAYGLTLEHESGWKLVYSGDTRPCDNLIESGQNATLLIHEASMDDDMLAEAIAKRHSTTKEAVEVGESQRYAKMPKLSEEQKNVCFSFDLMSVSIKQIPLLRTFTQAIEILFKDEELLHEEEIESISKNTHDLE</sequence>
<dbReference type="InterPro" id="IPR036866">
    <property type="entry name" value="RibonucZ/Hydroxyglut_hydro"/>
</dbReference>
<dbReference type="PANTHER" id="PTHR12553:SF49">
    <property type="entry name" value="ZINC PHOSPHODIESTERASE ELAC PROTEIN 2"/>
    <property type="match status" value="1"/>
</dbReference>
<gene>
    <name evidence="14" type="primary">ELAC2</name>
    <name evidence="14" type="ORF">EC973_000880</name>
</gene>
<comment type="cofactor">
    <cofactor evidence="2">
        <name>Zn(2+)</name>
        <dbReference type="ChEBI" id="CHEBI:29105"/>
    </cofactor>
</comment>
<evidence type="ECO:0000256" key="9">
    <source>
        <dbReference type="ARBA" id="ARBA00022801"/>
    </source>
</evidence>
<feature type="domain" description="Metallo-beta-lactamase" evidence="12">
    <location>
        <begin position="554"/>
        <end position="772"/>
    </location>
</feature>
<dbReference type="InterPro" id="IPR027794">
    <property type="entry name" value="tRNase_Z_dom"/>
</dbReference>
<keyword evidence="15" id="KW-1185">Reference proteome</keyword>
<evidence type="ECO:0000256" key="8">
    <source>
        <dbReference type="ARBA" id="ARBA00022759"/>
    </source>
</evidence>
<dbReference type="EC" id="3.1.26.11" evidence="4"/>
<reference evidence="14" key="1">
    <citation type="submission" date="2020-01" db="EMBL/GenBank/DDBJ databases">
        <title>Genome Sequencing of Three Apophysomyces-Like Fungal Strains Confirms a Novel Fungal Genus in the Mucoromycota with divergent Burkholderia-like Endosymbiotic Bacteria.</title>
        <authorList>
            <person name="Stajich J.E."/>
            <person name="Macias A.M."/>
            <person name="Carter-House D."/>
            <person name="Lovett B."/>
            <person name="Kasson L.R."/>
            <person name="Berry K."/>
            <person name="Grigoriev I."/>
            <person name="Chang Y."/>
            <person name="Spatafora J."/>
            <person name="Kasson M.T."/>
        </authorList>
    </citation>
    <scope>NUCLEOTIDE SEQUENCE</scope>
    <source>
        <strain evidence="14">NRRL A-21654</strain>
    </source>
</reference>
<dbReference type="EMBL" id="JABAYA010000116">
    <property type="protein sequence ID" value="KAF7724572.1"/>
    <property type="molecule type" value="Genomic_DNA"/>
</dbReference>
<dbReference type="GO" id="GO:1990180">
    <property type="term" value="P:mitochondrial tRNA 3'-end processing"/>
    <property type="evidence" value="ECO:0007669"/>
    <property type="project" value="TreeGrafter"/>
</dbReference>
<name>A0A8H7BQ21_9FUNG</name>
<evidence type="ECO:0000256" key="1">
    <source>
        <dbReference type="ARBA" id="ARBA00000402"/>
    </source>
</evidence>
<evidence type="ECO:0000256" key="11">
    <source>
        <dbReference type="SAM" id="MobiDB-lite"/>
    </source>
</evidence>
<evidence type="ECO:0000256" key="4">
    <source>
        <dbReference type="ARBA" id="ARBA00012477"/>
    </source>
</evidence>
<dbReference type="GO" id="GO:0046872">
    <property type="term" value="F:metal ion binding"/>
    <property type="evidence" value="ECO:0007669"/>
    <property type="project" value="UniProtKB-KW"/>
</dbReference>
<keyword evidence="10" id="KW-0862">Zinc</keyword>
<evidence type="ECO:0000256" key="3">
    <source>
        <dbReference type="ARBA" id="ARBA00007823"/>
    </source>
</evidence>
<feature type="compositionally biased region" description="Basic and acidic residues" evidence="11">
    <location>
        <begin position="151"/>
        <end position="160"/>
    </location>
</feature>
<keyword evidence="6" id="KW-0540">Nuclease</keyword>
<dbReference type="CDD" id="cd07718">
    <property type="entry name" value="RNaseZ_ELAC1_ELAC2-C-term-like_MBL-fold"/>
    <property type="match status" value="1"/>
</dbReference>
<feature type="region of interest" description="Disordered" evidence="11">
    <location>
        <begin position="137"/>
        <end position="165"/>
    </location>
</feature>
<organism evidence="14 15">
    <name type="scientific">Apophysomyces ossiformis</name>
    <dbReference type="NCBI Taxonomy" id="679940"/>
    <lineage>
        <taxon>Eukaryota</taxon>
        <taxon>Fungi</taxon>
        <taxon>Fungi incertae sedis</taxon>
        <taxon>Mucoromycota</taxon>
        <taxon>Mucoromycotina</taxon>
        <taxon>Mucoromycetes</taxon>
        <taxon>Mucorales</taxon>
        <taxon>Mucorineae</taxon>
        <taxon>Mucoraceae</taxon>
        <taxon>Apophysomyces</taxon>
    </lineage>
</organism>
<keyword evidence="5" id="KW-0819">tRNA processing</keyword>
<evidence type="ECO:0000256" key="7">
    <source>
        <dbReference type="ARBA" id="ARBA00022723"/>
    </source>
</evidence>
<keyword evidence="9" id="KW-0378">Hydrolase</keyword>
<evidence type="ECO:0000256" key="2">
    <source>
        <dbReference type="ARBA" id="ARBA00001947"/>
    </source>
</evidence>
<accession>A0A8H7BQ21</accession>
<keyword evidence="7" id="KW-0479">Metal-binding</keyword>
<evidence type="ECO:0000259" key="12">
    <source>
        <dbReference type="Pfam" id="PF12706"/>
    </source>
</evidence>
<dbReference type="SUPFAM" id="SSF56281">
    <property type="entry name" value="Metallo-hydrolase/oxidoreductase"/>
    <property type="match status" value="2"/>
</dbReference>
<dbReference type="InterPro" id="IPR047151">
    <property type="entry name" value="RNZ2-like"/>
</dbReference>
<dbReference type="Proteomes" id="UP000605846">
    <property type="component" value="Unassembled WGS sequence"/>
</dbReference>